<keyword evidence="2" id="KW-0596">Phosphopantetheine</keyword>
<dbReference type="Pfam" id="PF00501">
    <property type="entry name" value="AMP-binding"/>
    <property type="match status" value="2"/>
</dbReference>
<dbReference type="InterPro" id="IPR025110">
    <property type="entry name" value="AMP-bd_C"/>
</dbReference>
<dbReference type="Gene3D" id="3.40.50.12780">
    <property type="entry name" value="N-terminal domain of ligase-like"/>
    <property type="match status" value="2"/>
</dbReference>
<feature type="compositionally biased region" description="Low complexity" evidence="4">
    <location>
        <begin position="476"/>
        <end position="488"/>
    </location>
</feature>
<dbReference type="SMART" id="SM00823">
    <property type="entry name" value="PKS_PP"/>
    <property type="match status" value="2"/>
</dbReference>
<dbReference type="GO" id="GO:0031177">
    <property type="term" value="F:phosphopantetheine binding"/>
    <property type="evidence" value="ECO:0007669"/>
    <property type="project" value="InterPro"/>
</dbReference>
<sequence length="2446" mass="261401">MIAPHTPALAAPTLARALEAAYRDSGLTPAVVTPAGTWTYRDLAARAHGVAEAVRTATPAAGRSPIVAVVLDRCPDFVATVMGVAAAGAVYLPLDPGAPDTYLGQIFDESRPSMVVTSGERAHRLRGLTRAPVVTPLDLTSSAPAVATGDAAGITGHPPEKQVSTAEVAPRDPAYVVYTSGSTGRPKGVVVSGEALLNATAARVDRYGPAGRVPLLHSPAFDLTTGVLFWTILSGGTLVIEPGGLADVAATVALIHRHDITHLIYPASLYGAFLDRAADRPPASLVAVGIGSERWSPVLIERHARVLPAVCLVNEYGPTEATVCSSYALLYDGPHARSAPMSIGRPVRNTGYLLLDSDRNLATGAGELAITGMNLALGYLNNPGLTAQRFVTLASGERAYLTGDLAERDPAGDFVFLGRADRQIQVGGHRVEPGHIETVLMGHPGVMQAHVAGLPGVGGTGSSTLVAYLVPHPDADSSAPTASSPVPARGGEGQMAGDCDQYLRNRVPAYLVPSAYVVLPELPRTPSGKIDEAKLPNPTVAAAAATADAPTDPLHQALVRAAAGVLGVATVPVDQPLTSLGASSLVLIRLAAVIAHDHGVDVPISALFGASAIHQIAELVRAGTPSGRPVLRPAAGEPETVYGSVWPLSGQQRQIWVLTQMAPDSLAYSTQFSLRMSGPVDLDALQAALSHVVARHEILRTTFHDGPDGPVQVVREPWAARVDLVDLSDLDADAQAAELDCRMRAAVAAGFDVAVLPLVRWHLFRLGPRSWRLLQVEHHFAHDGWSAQLFLAEMRDAYRAILDGEVPRLDALPVQYRDYATWYQQWRSTGDYADQVAYWRARLDGCPPEGVAFGPDRPRPAGRTYRGGRLVAHIPSETVRHLDELAVAQGVSRFAVFLAAFALQVWQHTHARDVVIGSALVNRRQAGTEALLGMFVNALPLRVDVDPDASTAALLQATMTTLLGAQDHQELPLLDLLAHLNVPRDPGNPLFNLMFAFHDTPRPDFQVGTLSGQLVIEHNGTSKADLNVVCVPDPPTPGEVEHRPGMSILWEFDSDLFDPDTARELLAGYERILHVLPQAPDRPVRDLDLLGTSETTRILAAGTGPHDAMPFGTLHAGFDSAAAAHPHAVALEHAGTRWTYRDLDLRAGALQHRLTALGVRPGHIVAVACPPGVELITTILATLRLGAAYVCLDPGQPPARTSLMLADADVRAIVTTHQTTNGHDTGWPPAGTALLYADDPAPGPEPAGPPPAAPGVRPDDRAYLVYTSGSTGTPKAVVTTHRNACAALHARTRHHAVTPAPARPARTLVTLPAIFDVAPHMMLWTLQTGGTIVLPDTAEQAQDPDQIRALVDRHQVTHVNFTASFYRALLGTMPTEWQPTLQVVAIGGEACAPDDVRDHARRLPHVALDNEYGPTEATVWCSVARLHPPEPDAESRVTVGLPLTNNSMFVLGPDGDLLPAGAAGELFIGGAGVAAGYHRQPDLTQQRFVTPRRGPLAGQRLYRTGDRARLRAGRYEILGRLDDQVKIRGYRIELGEITACLLQHPAVTDAAVTVQGRSDAGQLIAIVATAHPQACLPDLLRAWTAQRLPAYIAPAGYVVVDELPRTATGKLQPERLSTLSTPVAAAAPVAVPTTQRQQRLLRTWREQLQRPDLGIDDDFFACGGDSLQAIQAAARARDLEIDVTVAQLVAAPTIRALDRLLTTPDDNATVALAAPARRPGGTPLALTAIQAWFFAQNFADPDHFHQARLFTLADTCDLPSLRAAARWALHRHDAFRTRFTRHDHAWTAALDDATPGDPIREHTLPPAGNQPTSERLTPVLEGLHDDLSIASGRLASVTIVRDNDGRQRWLYIIAHHLIIDAVSWQILVDDVERAYRLLRAGQALPEGSTPGLPTAPTTPPKVGPEPDPYWQNLATAAKPVLTGTGSGGPPAPVGARIRVRRRLSTHAGMYLRHDAHRLRGVGAQAILLAALRRALQPFTDSPDLYVWLEGHGRSHHRSADHEGVVGWLTTLYPALLTATDAHPGRLIDVAADFQRQLAAIPDGGAGFGQSRYLHPDSPLGRQLEAIAAPQVTVNYLGHHQPTGRDRILRPVPGPTGASIAPSNVLPTPIDLTVTADPDGIMSCQFLIDTGLVTPQAAENMADRFTAEMEAAARLIALTPMPVQADARTLFLIHPVGGKIDWYTDLAAALGPGWDCYGLPHDGSTDADTLPAIAQTYLGRLRAAKPDGPYTLVGWCLGAVLAYEMTQQAQRDGDSHRIDDLFLLDPPHAEQPLDADDAIITHVQYALMQHGWPDQPRQAITAALGATSALPIPDQAHALAAVLAPESIVPPSWPSQHESLLHQMRIRLVCHAAMSAWHPAGQTPTLQLILPHTVTPGTENATRTWRTRSSDPHVTTVAGDHESMLTGPGLDQITTLLHERHSARPTHPGAAQRHHDRTGVFGYNALA</sequence>
<dbReference type="SUPFAM" id="SSF56801">
    <property type="entry name" value="Acetyl-CoA synthetase-like"/>
    <property type="match status" value="2"/>
</dbReference>
<dbReference type="GO" id="GO:0008610">
    <property type="term" value="P:lipid biosynthetic process"/>
    <property type="evidence" value="ECO:0007669"/>
    <property type="project" value="UniProtKB-ARBA"/>
</dbReference>
<dbReference type="InterPro" id="IPR029058">
    <property type="entry name" value="AB_hydrolase_fold"/>
</dbReference>
<dbReference type="SUPFAM" id="SSF47336">
    <property type="entry name" value="ACP-like"/>
    <property type="match status" value="2"/>
</dbReference>
<dbReference type="Gene3D" id="1.10.1200.10">
    <property type="entry name" value="ACP-like"/>
    <property type="match status" value="2"/>
</dbReference>
<dbReference type="Gene3D" id="3.30.559.30">
    <property type="entry name" value="Nonribosomal peptide synthetase, condensation domain"/>
    <property type="match status" value="2"/>
</dbReference>
<dbReference type="InterPro" id="IPR001242">
    <property type="entry name" value="Condensation_dom"/>
</dbReference>
<proteinExistence type="predicted"/>
<dbReference type="Pfam" id="PF00975">
    <property type="entry name" value="Thioesterase"/>
    <property type="match status" value="1"/>
</dbReference>
<dbReference type="InterPro" id="IPR009081">
    <property type="entry name" value="PP-bd_ACP"/>
</dbReference>
<feature type="domain" description="Carrier" evidence="5">
    <location>
        <begin position="549"/>
        <end position="624"/>
    </location>
</feature>
<dbReference type="GO" id="GO:0005737">
    <property type="term" value="C:cytoplasm"/>
    <property type="evidence" value="ECO:0007669"/>
    <property type="project" value="TreeGrafter"/>
</dbReference>
<dbReference type="Gene3D" id="3.30.300.30">
    <property type="match status" value="2"/>
</dbReference>
<accession>A0A1C5AB40</accession>
<dbReference type="Pfam" id="PF13193">
    <property type="entry name" value="AMP-binding_C"/>
    <property type="match status" value="2"/>
</dbReference>
<dbReference type="InterPro" id="IPR020806">
    <property type="entry name" value="PKS_PP-bd"/>
</dbReference>
<dbReference type="Proteomes" id="UP000198797">
    <property type="component" value="Unassembled WGS sequence"/>
</dbReference>
<dbReference type="Gene3D" id="3.40.50.1820">
    <property type="entry name" value="alpha/beta hydrolase"/>
    <property type="match status" value="1"/>
</dbReference>
<dbReference type="GO" id="GO:0043041">
    <property type="term" value="P:amino acid activation for nonribosomal peptide biosynthetic process"/>
    <property type="evidence" value="ECO:0007669"/>
    <property type="project" value="TreeGrafter"/>
</dbReference>
<dbReference type="InterPro" id="IPR000873">
    <property type="entry name" value="AMP-dep_synth/lig_dom"/>
</dbReference>
<dbReference type="InterPro" id="IPR010071">
    <property type="entry name" value="AA_adenyl_dom"/>
</dbReference>
<organism evidence="6 7">
    <name type="scientific">Micromonospora matsumotoense</name>
    <dbReference type="NCBI Taxonomy" id="121616"/>
    <lineage>
        <taxon>Bacteria</taxon>
        <taxon>Bacillati</taxon>
        <taxon>Actinomycetota</taxon>
        <taxon>Actinomycetes</taxon>
        <taxon>Micromonosporales</taxon>
        <taxon>Micromonosporaceae</taxon>
        <taxon>Micromonospora</taxon>
    </lineage>
</organism>
<name>A0A1C5AB40_9ACTN</name>
<evidence type="ECO:0000256" key="2">
    <source>
        <dbReference type="ARBA" id="ARBA00022450"/>
    </source>
</evidence>
<reference evidence="7" key="1">
    <citation type="submission" date="2016-06" db="EMBL/GenBank/DDBJ databases">
        <authorList>
            <person name="Varghese N."/>
            <person name="Submissions Spin"/>
        </authorList>
    </citation>
    <scope>NUCLEOTIDE SEQUENCE [LARGE SCALE GENOMIC DNA]</scope>
    <source>
        <strain evidence="7">DSM 44100</strain>
    </source>
</reference>
<comment type="cofactor">
    <cofactor evidence="1">
        <name>pantetheine 4'-phosphate</name>
        <dbReference type="ChEBI" id="CHEBI:47942"/>
    </cofactor>
</comment>
<evidence type="ECO:0000256" key="1">
    <source>
        <dbReference type="ARBA" id="ARBA00001957"/>
    </source>
</evidence>
<dbReference type="PROSITE" id="PS00012">
    <property type="entry name" value="PHOSPHOPANTETHEINE"/>
    <property type="match status" value="1"/>
</dbReference>
<dbReference type="InterPro" id="IPR042099">
    <property type="entry name" value="ANL_N_sf"/>
</dbReference>
<dbReference type="CDD" id="cd19531">
    <property type="entry name" value="LCL_NRPS-like"/>
    <property type="match status" value="1"/>
</dbReference>
<dbReference type="InterPro" id="IPR023213">
    <property type="entry name" value="CAT-like_dom_sf"/>
</dbReference>
<dbReference type="InterPro" id="IPR020845">
    <property type="entry name" value="AMP-binding_CS"/>
</dbReference>
<dbReference type="InterPro" id="IPR006162">
    <property type="entry name" value="Ppantetheine_attach_site"/>
</dbReference>
<dbReference type="SUPFAM" id="SSF52777">
    <property type="entry name" value="CoA-dependent acyltransferases"/>
    <property type="match status" value="4"/>
</dbReference>
<feature type="region of interest" description="Disordered" evidence="4">
    <location>
        <begin position="2423"/>
        <end position="2446"/>
    </location>
</feature>
<dbReference type="Pfam" id="PF00668">
    <property type="entry name" value="Condensation"/>
    <property type="match status" value="2"/>
</dbReference>
<dbReference type="NCBIfam" id="TIGR01733">
    <property type="entry name" value="AA-adenyl-dom"/>
    <property type="match status" value="1"/>
</dbReference>
<evidence type="ECO:0000313" key="7">
    <source>
        <dbReference type="Proteomes" id="UP000198797"/>
    </source>
</evidence>
<evidence type="ECO:0000256" key="3">
    <source>
        <dbReference type="ARBA" id="ARBA00022553"/>
    </source>
</evidence>
<dbReference type="PROSITE" id="PS00455">
    <property type="entry name" value="AMP_BINDING"/>
    <property type="match status" value="2"/>
</dbReference>
<dbReference type="OrthoDB" id="5476914at2"/>
<evidence type="ECO:0000313" key="6">
    <source>
        <dbReference type="EMBL" id="SCF42448.1"/>
    </source>
</evidence>
<dbReference type="PANTHER" id="PTHR45527:SF1">
    <property type="entry name" value="FATTY ACID SYNTHASE"/>
    <property type="match status" value="1"/>
</dbReference>
<feature type="region of interest" description="Disordered" evidence="4">
    <location>
        <begin position="1238"/>
        <end position="1257"/>
    </location>
</feature>
<gene>
    <name evidence="6" type="ORF">GA0070216_11574</name>
</gene>
<feature type="region of interest" description="Disordered" evidence="4">
    <location>
        <begin position="476"/>
        <end position="497"/>
    </location>
</feature>
<dbReference type="GO" id="GO:0003824">
    <property type="term" value="F:catalytic activity"/>
    <property type="evidence" value="ECO:0007669"/>
    <property type="project" value="InterPro"/>
</dbReference>
<dbReference type="InterPro" id="IPR036736">
    <property type="entry name" value="ACP-like_sf"/>
</dbReference>
<evidence type="ECO:0000259" key="5">
    <source>
        <dbReference type="PROSITE" id="PS50075"/>
    </source>
</evidence>
<dbReference type="PROSITE" id="PS50075">
    <property type="entry name" value="CARRIER"/>
    <property type="match status" value="2"/>
</dbReference>
<keyword evidence="7" id="KW-1185">Reference proteome</keyword>
<dbReference type="Gene3D" id="3.30.559.10">
    <property type="entry name" value="Chloramphenicol acetyltransferase-like domain"/>
    <property type="match status" value="2"/>
</dbReference>
<dbReference type="STRING" id="121616.GA0070216_11574"/>
<evidence type="ECO:0000256" key="4">
    <source>
        <dbReference type="SAM" id="MobiDB-lite"/>
    </source>
</evidence>
<dbReference type="Pfam" id="PF00550">
    <property type="entry name" value="PP-binding"/>
    <property type="match status" value="2"/>
</dbReference>
<dbReference type="SUPFAM" id="SSF53474">
    <property type="entry name" value="alpha/beta-Hydrolases"/>
    <property type="match status" value="1"/>
</dbReference>
<keyword evidence="3" id="KW-0597">Phosphoprotein</keyword>
<dbReference type="EMBL" id="FMCU01000015">
    <property type="protein sequence ID" value="SCF42448.1"/>
    <property type="molecule type" value="Genomic_DNA"/>
</dbReference>
<dbReference type="InterPro" id="IPR001031">
    <property type="entry name" value="Thioesterase"/>
</dbReference>
<feature type="domain" description="Carrier" evidence="5">
    <location>
        <begin position="1631"/>
        <end position="1705"/>
    </location>
</feature>
<feature type="region of interest" description="Disordered" evidence="4">
    <location>
        <begin position="1885"/>
        <end position="1904"/>
    </location>
</feature>
<dbReference type="GO" id="GO:0044550">
    <property type="term" value="P:secondary metabolite biosynthetic process"/>
    <property type="evidence" value="ECO:0007669"/>
    <property type="project" value="TreeGrafter"/>
</dbReference>
<dbReference type="CDD" id="cd05930">
    <property type="entry name" value="A_NRPS"/>
    <property type="match status" value="2"/>
</dbReference>
<dbReference type="PANTHER" id="PTHR45527">
    <property type="entry name" value="NONRIBOSOMAL PEPTIDE SYNTHETASE"/>
    <property type="match status" value="1"/>
</dbReference>
<feature type="compositionally biased region" description="Pro residues" evidence="4">
    <location>
        <begin position="1241"/>
        <end position="1253"/>
    </location>
</feature>
<dbReference type="RefSeq" id="WP_091250939.1">
    <property type="nucleotide sequence ID" value="NZ_FMCU01000015.1"/>
</dbReference>
<protein>
    <submittedName>
        <fullName evidence="6">Amino acid adenylation domain-containing protein</fullName>
    </submittedName>
</protein>
<feature type="region of interest" description="Disordered" evidence="4">
    <location>
        <begin position="1794"/>
        <end position="1813"/>
    </location>
</feature>
<dbReference type="InterPro" id="IPR045851">
    <property type="entry name" value="AMP-bd_C_sf"/>
</dbReference>